<reference evidence="1" key="1">
    <citation type="submission" date="2022-04" db="EMBL/GenBank/DDBJ databases">
        <title>Chromosome-scale genome assembly of Holotrichia oblita Faldermann.</title>
        <authorList>
            <person name="Rongchong L."/>
        </authorList>
    </citation>
    <scope>NUCLEOTIDE SEQUENCE</scope>
    <source>
        <strain evidence="1">81SQS9</strain>
    </source>
</reference>
<comment type="caution">
    <text evidence="1">The sequence shown here is derived from an EMBL/GenBank/DDBJ whole genome shotgun (WGS) entry which is preliminary data.</text>
</comment>
<name>A0ACB9SJI0_HOLOL</name>
<evidence type="ECO:0000313" key="1">
    <source>
        <dbReference type="EMBL" id="KAI4454860.1"/>
    </source>
</evidence>
<proteinExistence type="predicted"/>
<protein>
    <submittedName>
        <fullName evidence="1">Cation-transporting atpase-related</fullName>
    </submittedName>
</protein>
<accession>A0ACB9SJI0</accession>
<keyword evidence="2" id="KW-1185">Reference proteome</keyword>
<dbReference type="EMBL" id="CM043023">
    <property type="protein sequence ID" value="KAI4454860.1"/>
    <property type="molecule type" value="Genomic_DNA"/>
</dbReference>
<evidence type="ECO:0000313" key="2">
    <source>
        <dbReference type="Proteomes" id="UP001056778"/>
    </source>
</evidence>
<sequence>MSILKDCWSGLCFRKELSMEDREQVEQEAGLLRGVYLIINHVRQRRGYTMRLNDGMDDEMDVCGYRKSPLKVTVTYFVIIATAGLLRLVFHWMPHWFLKATSVQCDVNRAQYLLITENYNKKHKIYHVKPLKVLTADHVNKLKSNENLLRRNEVESRTYSTLSVHFGNGTFTDIDRLMLFTCKKVTYFWHPQKKEFVKLMGLDQDVSSEILHSNTKGLTNDEQFMRRVVYGPNEILVPELSILTLLFLEVLNPFYVFQLFSFVLWFVDNYYYYAAAILLMSMFGITMTVIQTRKNQRNLKSTVQSSDVCKVLRPIRNNTEDGSGEIVCESELISTEHLVPGDILEIPANGCMMQCDALLLTGNCILNESMLTGESVPVTKTPFPHLPDLFYNPKEHARHTLFCGTNVIQTRYFGGEKVIAVVVRTGFSTAKGGLVRSILYPPPVDFRFEKDSYRFVALLAFIALFGFIYTVVTKVLRGVSPHDIVLEALDLITIVVPPALPAAMTVGRFYAQNRLQKKQIFCISPRSINVSGSIDCVCFDKTGTLTEDGLDLLCVVPVEGKKFQKPVHNVETLPYNVFVCGLVSCHSLTVINKQISGDPLDLKMFESTKWTIEETDISDNSKFNMIFPTVFKPPKIRTKSNLNLNETDFIDDSNFEIGTIREFPFSSSLQRMGVIIRKLGGQHFEYYCKGSPEMILNFVDPNTIPHNFHDVLESYTQEGYRVIALAHRELKMSYLKVQKVQREVIEKDLKFMGLIVLENRLKSDTTPCIKLLNDACIRVIMVTGDNMLTALSVARDCGIVAQGQSVIAVNCDSECNMVPKVYFTLTTAKRSNLVNNDLSLLSNSASIVSLDTIESQIVTNNVQNDVINRPQNLYNNYRFALTGKAWSVVREYYPELVPKLVTRGAVFARMSPDQKQQLIQELQNLGYYVAMCGDGANDCGALKAAHTGISLSDAESSVASPFTSKNPNITCVLNVIREGRAALVTSFGIFKYMAAYSLCQFISVMILYSIESNLTDIEFLYIDLFIISIFAFFFGRTEAYDGKLVAATPLNSLISFTPVLSLFLQLILVIFFQVLSFEHLKMQDWYVPFNASEGSHKDDVGCYENYAIFTISSFQYIILAIVFSKGKPYRKSIFTNYGLIIAAISVTAFSVFLAFSPIKFLSEQFELVTPEDVVFRLFLIGYAFANFIISLLVEIYIVDHLVFNKLRFKFHKIEKSKRKYLVIERDMDGDSKWPILTSNYHSAASPLTSTPQIPAEIVIETEKPDPNYLLKSLLQDTSDTLSGNAASDYDISNKVSDTSNQTTPYHLANNLDQYDTPDFSEYNTPSRFSSQTDDAFLTTSDLLSDLNNQHQLNERRLPNGLNGYRGSPMRSKSHTNSPFHAEKLVPVISSSAQEMSVVERTTMNLFVVKRPLLLRDGDLNGENQIDPRSLSLNGLDSLNAPSLNALSRTPPVNASVMDHTRIRDNHLELDNFIEKR</sequence>
<dbReference type="Proteomes" id="UP001056778">
    <property type="component" value="Chromosome 9"/>
</dbReference>
<organism evidence="1 2">
    <name type="scientific">Holotrichia oblita</name>
    <name type="common">Chafer beetle</name>
    <dbReference type="NCBI Taxonomy" id="644536"/>
    <lineage>
        <taxon>Eukaryota</taxon>
        <taxon>Metazoa</taxon>
        <taxon>Ecdysozoa</taxon>
        <taxon>Arthropoda</taxon>
        <taxon>Hexapoda</taxon>
        <taxon>Insecta</taxon>
        <taxon>Pterygota</taxon>
        <taxon>Neoptera</taxon>
        <taxon>Endopterygota</taxon>
        <taxon>Coleoptera</taxon>
        <taxon>Polyphaga</taxon>
        <taxon>Scarabaeiformia</taxon>
        <taxon>Scarabaeidae</taxon>
        <taxon>Melolonthinae</taxon>
        <taxon>Holotrichia</taxon>
    </lineage>
</organism>
<gene>
    <name evidence="1" type="ORF">MML48_9g00000502</name>
</gene>